<name>A0A7T8IW11_9CAUD</name>
<organism evidence="2 3">
    <name type="scientific">Erwinia phage pEa_SNUABM_5</name>
    <dbReference type="NCBI Taxonomy" id="2797313"/>
    <lineage>
        <taxon>Viruses</taxon>
        <taxon>Duplodnaviria</taxon>
        <taxon>Heunggongvirae</taxon>
        <taxon>Uroviricota</taxon>
        <taxon>Caudoviricetes</taxon>
        <taxon>Rivsvirus</taxon>
        <taxon>Rivsvirus SNUABM5</taxon>
    </lineage>
</organism>
<proteinExistence type="predicted"/>
<evidence type="ECO:0000313" key="3">
    <source>
        <dbReference type="Proteomes" id="UP000596123"/>
    </source>
</evidence>
<feature type="compositionally biased region" description="Polar residues" evidence="1">
    <location>
        <begin position="126"/>
        <end position="136"/>
    </location>
</feature>
<dbReference type="Proteomes" id="UP000596123">
    <property type="component" value="Segment"/>
</dbReference>
<feature type="region of interest" description="Disordered" evidence="1">
    <location>
        <begin position="99"/>
        <end position="136"/>
    </location>
</feature>
<dbReference type="EMBL" id="MW366843">
    <property type="protein sequence ID" value="QQO90287.1"/>
    <property type="molecule type" value="Genomic_DNA"/>
</dbReference>
<evidence type="ECO:0000313" key="2">
    <source>
        <dbReference type="EMBL" id="QQO90287.1"/>
    </source>
</evidence>
<accession>A0A7T8IW11</accession>
<protein>
    <submittedName>
        <fullName evidence="2">Uncharacterized protein</fullName>
    </submittedName>
</protein>
<sequence>MKSLSGSLAALAMLAARDGNWEDAARMLSQAAVAPDSELFLEESLAGNYVVAAIADSVSCTLSGSMSESVAALSAALEIQDEQDRRAALSASLYGDDEEIDVSLSSDEDEDDIDFDLGDDEEDEAISNSSSLIRFN</sequence>
<keyword evidence="3" id="KW-1185">Reference proteome</keyword>
<gene>
    <name evidence="2" type="ORF">pEaSNUABM5_00145</name>
</gene>
<reference evidence="2 3" key="1">
    <citation type="submission" date="2020-12" db="EMBL/GenBank/DDBJ databases">
        <title>Complete genome sequence of Erwinia phage pEa_SNUABM_5.</title>
        <authorList>
            <person name="Kim S.G."/>
            <person name="Lee S.B."/>
            <person name="Kwon J."/>
            <person name="Park S.C."/>
        </authorList>
    </citation>
    <scope>NUCLEOTIDE SEQUENCE [LARGE SCALE GENOMIC DNA]</scope>
</reference>
<evidence type="ECO:0000256" key="1">
    <source>
        <dbReference type="SAM" id="MobiDB-lite"/>
    </source>
</evidence>
<feature type="compositionally biased region" description="Acidic residues" evidence="1">
    <location>
        <begin position="99"/>
        <end position="125"/>
    </location>
</feature>